<dbReference type="Gene3D" id="3.40.50.2000">
    <property type="entry name" value="Glycogen Phosphorylase B"/>
    <property type="match status" value="1"/>
</dbReference>
<protein>
    <submittedName>
        <fullName evidence="4">UDP-glycosyltransferase 87A2-like protein</fullName>
    </submittedName>
</protein>
<proteinExistence type="inferred from homology"/>
<dbReference type="CDD" id="cd03784">
    <property type="entry name" value="GT1_Gtf-like"/>
    <property type="match status" value="1"/>
</dbReference>
<evidence type="ECO:0000256" key="3">
    <source>
        <dbReference type="RuleBase" id="RU003718"/>
    </source>
</evidence>
<keyword evidence="3" id="KW-0328">Glycosyltransferase</keyword>
<dbReference type="Pfam" id="PF00201">
    <property type="entry name" value="UDPGT"/>
    <property type="match status" value="1"/>
</dbReference>
<evidence type="ECO:0000313" key="4">
    <source>
        <dbReference type="EMBL" id="KAF3339634.1"/>
    </source>
</evidence>
<comment type="caution">
    <text evidence="4">The sequence shown here is derived from an EMBL/GenBank/DDBJ whole genome shotgun (WGS) entry which is preliminary data.</text>
</comment>
<keyword evidence="2 3" id="KW-0808">Transferase</keyword>
<dbReference type="InterPro" id="IPR002213">
    <property type="entry name" value="UDP_glucos_trans"/>
</dbReference>
<comment type="similarity">
    <text evidence="1 3">Belongs to the UDP-glycosyltransferase family.</text>
</comment>
<dbReference type="AlphaFoldDB" id="A0A833RUX1"/>
<dbReference type="OrthoDB" id="784214at2759"/>
<name>A0A833RUX1_9POAL</name>
<keyword evidence="5" id="KW-1185">Reference proteome</keyword>
<evidence type="ECO:0000256" key="1">
    <source>
        <dbReference type="ARBA" id="ARBA00009995"/>
    </source>
</evidence>
<organism evidence="4 5">
    <name type="scientific">Carex littledalei</name>
    <dbReference type="NCBI Taxonomy" id="544730"/>
    <lineage>
        <taxon>Eukaryota</taxon>
        <taxon>Viridiplantae</taxon>
        <taxon>Streptophyta</taxon>
        <taxon>Embryophyta</taxon>
        <taxon>Tracheophyta</taxon>
        <taxon>Spermatophyta</taxon>
        <taxon>Magnoliopsida</taxon>
        <taxon>Liliopsida</taxon>
        <taxon>Poales</taxon>
        <taxon>Cyperaceae</taxon>
        <taxon>Cyperoideae</taxon>
        <taxon>Cariceae</taxon>
        <taxon>Carex</taxon>
        <taxon>Carex subgen. Euthyceras</taxon>
    </lineage>
</organism>
<dbReference type="SUPFAM" id="SSF53756">
    <property type="entry name" value="UDP-Glycosyltransferase/glycogen phosphorylase"/>
    <property type="match status" value="1"/>
</dbReference>
<dbReference type="InterPro" id="IPR035595">
    <property type="entry name" value="UDP_glycos_trans_CS"/>
</dbReference>
<dbReference type="PANTHER" id="PTHR48047">
    <property type="entry name" value="GLYCOSYLTRANSFERASE"/>
    <property type="match status" value="1"/>
</dbReference>
<gene>
    <name evidence="4" type="ORF">FCM35_KLT15405</name>
</gene>
<accession>A0A833RUX1</accession>
<dbReference type="EMBL" id="SWLB01000003">
    <property type="protein sequence ID" value="KAF3339634.1"/>
    <property type="molecule type" value="Genomic_DNA"/>
</dbReference>
<dbReference type="Proteomes" id="UP000623129">
    <property type="component" value="Unassembled WGS sequence"/>
</dbReference>
<evidence type="ECO:0000313" key="5">
    <source>
        <dbReference type="Proteomes" id="UP000623129"/>
    </source>
</evidence>
<dbReference type="GO" id="GO:0035251">
    <property type="term" value="F:UDP-glucosyltransferase activity"/>
    <property type="evidence" value="ECO:0007669"/>
    <property type="project" value="TreeGrafter"/>
</dbReference>
<dbReference type="PROSITE" id="PS00375">
    <property type="entry name" value="UDPGT"/>
    <property type="match status" value="1"/>
</dbReference>
<evidence type="ECO:0000256" key="2">
    <source>
        <dbReference type="ARBA" id="ARBA00022679"/>
    </source>
</evidence>
<dbReference type="PANTHER" id="PTHR48047:SF233">
    <property type="entry name" value="GLYCOSYLTRANSFERASE"/>
    <property type="match status" value="1"/>
</dbReference>
<sequence length="139" mass="16061">MQKFQFLLLNVDLRSLMMSHWSNIFLAYIAYIDAMEEDPSIFPLDQDYYLTWLDEQPKKSVKFLWVARDNSTWVQEIVGEDGLVVPWCEQLKVLCHPSIGGFLTHCGWNSTLEAVYAGIPMLTLPICSDQDVDSRKVQL</sequence>
<reference evidence="4" key="1">
    <citation type="submission" date="2020-01" db="EMBL/GenBank/DDBJ databases">
        <title>Genome sequence of Kobresia littledalei, the first chromosome-level genome in the family Cyperaceae.</title>
        <authorList>
            <person name="Qu G."/>
        </authorList>
    </citation>
    <scope>NUCLEOTIDE SEQUENCE</scope>
    <source>
        <strain evidence="4">C.B.Clarke</strain>
        <tissue evidence="4">Leaf</tissue>
    </source>
</reference>